<dbReference type="Gene3D" id="1.10.150.240">
    <property type="entry name" value="Putative phosphatase, domain 2"/>
    <property type="match status" value="1"/>
</dbReference>
<keyword evidence="3" id="KW-0479">Metal-binding</keyword>
<name>A0A853K8U2_9BACL</name>
<dbReference type="SFLD" id="SFLDS00003">
    <property type="entry name" value="Haloacid_Dehalogenase"/>
    <property type="match status" value="1"/>
</dbReference>
<organism evidence="6 7">
    <name type="scientific">Ferroacidibacillus organovorans</name>
    <dbReference type="NCBI Taxonomy" id="1765683"/>
    <lineage>
        <taxon>Bacteria</taxon>
        <taxon>Bacillati</taxon>
        <taxon>Bacillota</taxon>
        <taxon>Bacilli</taxon>
        <taxon>Bacillales</taxon>
        <taxon>Alicyclobacillaceae</taxon>
        <taxon>Ferroacidibacillus</taxon>
    </lineage>
</organism>
<evidence type="ECO:0000313" key="6">
    <source>
        <dbReference type="EMBL" id="OAG93293.1"/>
    </source>
</evidence>
<proteinExistence type="inferred from homology"/>
<comment type="caution">
    <text evidence="6">The sequence shown here is derived from an EMBL/GenBank/DDBJ whole genome shotgun (WGS) entry which is preliminary data.</text>
</comment>
<dbReference type="InterPro" id="IPR023214">
    <property type="entry name" value="HAD_sf"/>
</dbReference>
<dbReference type="Gene3D" id="3.40.50.1000">
    <property type="entry name" value="HAD superfamily/HAD-like"/>
    <property type="match status" value="1"/>
</dbReference>
<evidence type="ECO:0000313" key="7">
    <source>
        <dbReference type="Proteomes" id="UP000077421"/>
    </source>
</evidence>
<dbReference type="PANTHER" id="PTHR46193">
    <property type="entry name" value="6-PHOSPHOGLUCONATE PHOSPHATASE"/>
    <property type="match status" value="1"/>
</dbReference>
<dbReference type="SFLD" id="SFLDG01135">
    <property type="entry name" value="C1.5.6:_HAD__Beta-PGM__Phospha"/>
    <property type="match status" value="1"/>
</dbReference>
<reference evidence="6 7" key="1">
    <citation type="submission" date="2016-02" db="EMBL/GenBank/DDBJ databases">
        <title>Draft genome sequence of Acidibacillus ferrooxidans SLC66.</title>
        <authorList>
            <person name="Oliveira G."/>
            <person name="Nancucheo I."/>
            <person name="Dall'Agnol H."/>
            <person name="Johnson B."/>
            <person name="Oliveira R."/>
            <person name="Nunes G.L."/>
            <person name="Tzotzos G."/>
            <person name="Orellana S.C."/>
            <person name="Salim A.C."/>
            <person name="Araujo F.M."/>
        </authorList>
    </citation>
    <scope>NUCLEOTIDE SEQUENCE [LARGE SCALE GENOMIC DNA]</scope>
    <source>
        <strain evidence="6 7">SLC66</strain>
    </source>
</reference>
<evidence type="ECO:0000256" key="5">
    <source>
        <dbReference type="ARBA" id="ARBA00023277"/>
    </source>
</evidence>
<keyword evidence="5" id="KW-0119">Carbohydrate metabolism</keyword>
<dbReference type="InterPro" id="IPR036412">
    <property type="entry name" value="HAD-like_sf"/>
</dbReference>
<evidence type="ECO:0000256" key="1">
    <source>
        <dbReference type="ARBA" id="ARBA00001946"/>
    </source>
</evidence>
<dbReference type="Proteomes" id="UP000077421">
    <property type="component" value="Unassembled WGS sequence"/>
</dbReference>
<comment type="cofactor">
    <cofactor evidence="1">
        <name>Mg(2+)</name>
        <dbReference type="ChEBI" id="CHEBI:18420"/>
    </cofactor>
</comment>
<dbReference type="PANTHER" id="PTHR46193:SF18">
    <property type="entry name" value="HEXITOL PHOSPHATASE B"/>
    <property type="match status" value="1"/>
</dbReference>
<dbReference type="InterPro" id="IPR023198">
    <property type="entry name" value="PGP-like_dom2"/>
</dbReference>
<dbReference type="GO" id="GO:0003824">
    <property type="term" value="F:catalytic activity"/>
    <property type="evidence" value="ECO:0007669"/>
    <property type="project" value="UniProtKB-ARBA"/>
</dbReference>
<sequence>MKALIFDMDGVIIDSEPIHFAVDAEFLKRLGVHEGPEYMEQFVGMRNPDIWKRIAEEHQLNINLDSILEEQRVHKVQLIRETPLEPIAGIRDLIDDLRARGIPFGLASSSPRPLIEAVLVKFGIIHAFSASVSGEEVPYGKPAPDIYLEAAKTLDVAPKDCVVIEDARHGVLAAKRAGMMCIGFQNVNSGAQDLSKADWVVDSIREVTVERILERMGRVNPRNTTMSTHPDQT</sequence>
<dbReference type="NCBIfam" id="TIGR01509">
    <property type="entry name" value="HAD-SF-IA-v3"/>
    <property type="match status" value="1"/>
</dbReference>
<dbReference type="EMBL" id="LSUQ01000041">
    <property type="protein sequence ID" value="OAG93293.1"/>
    <property type="molecule type" value="Genomic_DNA"/>
</dbReference>
<protein>
    <submittedName>
        <fullName evidence="6">Phosphatase</fullName>
    </submittedName>
</protein>
<evidence type="ECO:0000256" key="3">
    <source>
        <dbReference type="ARBA" id="ARBA00022723"/>
    </source>
</evidence>
<dbReference type="InterPro" id="IPR051600">
    <property type="entry name" value="Beta-PGM-like"/>
</dbReference>
<evidence type="ECO:0000256" key="2">
    <source>
        <dbReference type="ARBA" id="ARBA00006171"/>
    </source>
</evidence>
<evidence type="ECO:0000256" key="4">
    <source>
        <dbReference type="ARBA" id="ARBA00022842"/>
    </source>
</evidence>
<dbReference type="CDD" id="cd16423">
    <property type="entry name" value="HAD_BPGM-like"/>
    <property type="match status" value="1"/>
</dbReference>
<dbReference type="SFLD" id="SFLDG01129">
    <property type="entry name" value="C1.5:_HAD__Beta-PGM__Phosphata"/>
    <property type="match status" value="1"/>
</dbReference>
<dbReference type="RefSeq" id="WP_067565841.1">
    <property type="nucleotide sequence ID" value="NZ_LVKL01000035.1"/>
</dbReference>
<gene>
    <name evidence="6" type="ORF">AYW79_11300</name>
</gene>
<dbReference type="OrthoDB" id="9797743at2"/>
<dbReference type="GO" id="GO:0046872">
    <property type="term" value="F:metal ion binding"/>
    <property type="evidence" value="ECO:0007669"/>
    <property type="project" value="UniProtKB-KW"/>
</dbReference>
<dbReference type="AlphaFoldDB" id="A0A853K8U2"/>
<dbReference type="NCBIfam" id="TIGR01549">
    <property type="entry name" value="HAD-SF-IA-v1"/>
    <property type="match status" value="1"/>
</dbReference>
<comment type="similarity">
    <text evidence="2">Belongs to the HAD-like hydrolase superfamily. CbbY/CbbZ/Gph/YieH family.</text>
</comment>
<accession>A0A853K8U2</accession>
<keyword evidence="4" id="KW-0460">Magnesium</keyword>
<dbReference type="SUPFAM" id="SSF56784">
    <property type="entry name" value="HAD-like"/>
    <property type="match status" value="1"/>
</dbReference>
<dbReference type="InterPro" id="IPR006439">
    <property type="entry name" value="HAD-SF_hydro_IA"/>
</dbReference>
<dbReference type="Pfam" id="PF00702">
    <property type="entry name" value="Hydrolase"/>
    <property type="match status" value="1"/>
</dbReference>